<keyword evidence="2" id="KW-1185">Reference proteome</keyword>
<dbReference type="Proteomes" id="UP000796880">
    <property type="component" value="Unassembled WGS sequence"/>
</dbReference>
<reference evidence="1" key="1">
    <citation type="submission" date="2020-03" db="EMBL/GenBank/DDBJ databases">
        <title>A high-quality chromosome-level genome assembly of a woody plant with both climbing and erect habits, Rhamnella rubrinervis.</title>
        <authorList>
            <person name="Lu Z."/>
            <person name="Yang Y."/>
            <person name="Zhu X."/>
            <person name="Sun Y."/>
        </authorList>
    </citation>
    <scope>NUCLEOTIDE SEQUENCE</scope>
    <source>
        <strain evidence="1">BYM</strain>
        <tissue evidence="1">Leaf</tissue>
    </source>
</reference>
<evidence type="ECO:0000313" key="2">
    <source>
        <dbReference type="Proteomes" id="UP000796880"/>
    </source>
</evidence>
<comment type="caution">
    <text evidence="1">The sequence shown here is derived from an EMBL/GenBank/DDBJ whole genome shotgun (WGS) entry which is preliminary data.</text>
</comment>
<accession>A0A8K0MD47</accession>
<name>A0A8K0MD47_9ROSA</name>
<sequence length="160" mass="18173">MERPHSFYGVSTGLINSDYLKKVNPSDYVASSIGLLETACILPFEAISIMGSPKDPLIRLEFGIFRLVSVWYFHACPRLLMRGDLMDSHQWAVKTLPPLLVLVRIRHRRYADHGLGGSLDLVDRRGRFTRFVDLAKREIAVVISLRVISQRGAFFWGSVI</sequence>
<dbReference type="AlphaFoldDB" id="A0A8K0MD47"/>
<proteinExistence type="predicted"/>
<gene>
    <name evidence="1" type="ORF">FNV43_RR17085</name>
</gene>
<organism evidence="1 2">
    <name type="scientific">Rhamnella rubrinervis</name>
    <dbReference type="NCBI Taxonomy" id="2594499"/>
    <lineage>
        <taxon>Eukaryota</taxon>
        <taxon>Viridiplantae</taxon>
        <taxon>Streptophyta</taxon>
        <taxon>Embryophyta</taxon>
        <taxon>Tracheophyta</taxon>
        <taxon>Spermatophyta</taxon>
        <taxon>Magnoliopsida</taxon>
        <taxon>eudicotyledons</taxon>
        <taxon>Gunneridae</taxon>
        <taxon>Pentapetalae</taxon>
        <taxon>rosids</taxon>
        <taxon>fabids</taxon>
        <taxon>Rosales</taxon>
        <taxon>Rhamnaceae</taxon>
        <taxon>rhamnoid group</taxon>
        <taxon>Rhamneae</taxon>
        <taxon>Rhamnella</taxon>
    </lineage>
</organism>
<protein>
    <submittedName>
        <fullName evidence="1">Uncharacterized protein</fullName>
    </submittedName>
</protein>
<evidence type="ECO:0000313" key="1">
    <source>
        <dbReference type="EMBL" id="KAF3443164.1"/>
    </source>
</evidence>
<dbReference type="EMBL" id="VOIH02000007">
    <property type="protein sequence ID" value="KAF3443164.1"/>
    <property type="molecule type" value="Genomic_DNA"/>
</dbReference>